<protein>
    <recommendedName>
        <fullName evidence="2">TonB-dependent receptor SusC</fullName>
    </recommendedName>
</protein>
<dbReference type="AlphaFoldDB" id="A0A5J4PLK5"/>
<evidence type="ECO:0008006" key="2">
    <source>
        <dbReference type="Google" id="ProtNLM"/>
    </source>
</evidence>
<reference evidence="1" key="1">
    <citation type="submission" date="2019-03" db="EMBL/GenBank/DDBJ databases">
        <title>Single cell metagenomics reveals metabolic interactions within the superorganism composed of flagellate Streblomastix strix and complex community of Bacteroidetes bacteria on its surface.</title>
        <authorList>
            <person name="Treitli S.C."/>
            <person name="Kolisko M."/>
            <person name="Husnik F."/>
            <person name="Keeling P."/>
            <person name="Hampl V."/>
        </authorList>
    </citation>
    <scope>NUCLEOTIDE SEQUENCE</scope>
    <source>
        <strain evidence="1">STM</strain>
    </source>
</reference>
<name>A0A5J4PLK5_9ZZZZ</name>
<gene>
    <name evidence="1" type="ORF">EZS27_038878</name>
</gene>
<accession>A0A5J4PLK5</accession>
<dbReference type="EMBL" id="SNRY01007825">
    <property type="protein sequence ID" value="KAA6309680.1"/>
    <property type="molecule type" value="Genomic_DNA"/>
</dbReference>
<organism evidence="1">
    <name type="scientific">termite gut metagenome</name>
    <dbReference type="NCBI Taxonomy" id="433724"/>
    <lineage>
        <taxon>unclassified sequences</taxon>
        <taxon>metagenomes</taxon>
        <taxon>organismal metagenomes</taxon>
    </lineage>
</organism>
<proteinExistence type="predicted"/>
<comment type="caution">
    <text evidence="1">The sequence shown here is derived from an EMBL/GenBank/DDBJ whole genome shotgun (WGS) entry which is preliminary data.</text>
</comment>
<sequence length="121" mass="14271">MPYSRIKDVIGYTGANTNDIQERRRSTEYIATNIYADYVTTVNQIHNFNFLVGYNYEQSVFRNVTMTRNGIVYEDANDINLALGQNITTTGGYEKWKIAGRFFRVNYNFKERYLFFRTEQA</sequence>
<evidence type="ECO:0000313" key="1">
    <source>
        <dbReference type="EMBL" id="KAA6309680.1"/>
    </source>
</evidence>